<keyword evidence="4" id="KW-0805">Transcription regulation</keyword>
<dbReference type="InterPro" id="IPR045183">
    <property type="entry name" value="Ebi-like"/>
</dbReference>
<dbReference type="FunFam" id="2.130.10.10:FF:000218">
    <property type="entry name" value="WD40 repeat-containing protein HOS15"/>
    <property type="match status" value="1"/>
</dbReference>
<dbReference type="PANTHER" id="PTHR22846">
    <property type="entry name" value="WD40 REPEAT PROTEIN"/>
    <property type="match status" value="1"/>
</dbReference>
<accession>A0A0N4VL19</accession>
<dbReference type="InterPro" id="IPR019775">
    <property type="entry name" value="WD40_repeat_CS"/>
</dbReference>
<dbReference type="Pfam" id="PF08513">
    <property type="entry name" value="LisH"/>
    <property type="match status" value="1"/>
</dbReference>
<protein>
    <submittedName>
        <fullName evidence="12">LisH domain-containing protein</fullName>
    </submittedName>
</protein>
<dbReference type="Gene3D" id="2.130.10.10">
    <property type="entry name" value="YVTN repeat-like/Quinoprotein amine dehydrogenase"/>
    <property type="match status" value="1"/>
</dbReference>
<reference evidence="12" key="1">
    <citation type="submission" date="2017-02" db="UniProtKB">
        <authorList>
            <consortium name="WormBaseParasite"/>
        </authorList>
    </citation>
    <scope>IDENTIFICATION</scope>
</reference>
<keyword evidence="3" id="KW-0677">Repeat</keyword>
<evidence type="ECO:0000313" key="12">
    <source>
        <dbReference type="WBParaSite" id="EVEC_0001157201-mRNA-1"/>
    </source>
</evidence>
<dbReference type="InterPro" id="IPR006594">
    <property type="entry name" value="LisH"/>
</dbReference>
<feature type="region of interest" description="Disordered" evidence="9">
    <location>
        <begin position="100"/>
        <end position="132"/>
    </location>
</feature>
<feature type="region of interest" description="Disordered" evidence="9">
    <location>
        <begin position="184"/>
        <end position="203"/>
    </location>
</feature>
<evidence type="ECO:0000256" key="8">
    <source>
        <dbReference type="PROSITE-ProRule" id="PRU00221"/>
    </source>
</evidence>
<dbReference type="Gene3D" id="1.20.960.30">
    <property type="match status" value="1"/>
</dbReference>
<comment type="similarity">
    <text evidence="7">Belongs to the WD repeat EBI family.</text>
</comment>
<dbReference type="PROSITE" id="PS50082">
    <property type="entry name" value="WD_REPEATS_2"/>
    <property type="match status" value="5"/>
</dbReference>
<evidence type="ECO:0000256" key="2">
    <source>
        <dbReference type="ARBA" id="ARBA00022574"/>
    </source>
</evidence>
<evidence type="ECO:0000256" key="1">
    <source>
        <dbReference type="ARBA" id="ARBA00004123"/>
    </source>
</evidence>
<dbReference type="SMART" id="SM00320">
    <property type="entry name" value="WD40"/>
    <property type="match status" value="8"/>
</dbReference>
<feature type="repeat" description="WD" evidence="8">
    <location>
        <begin position="530"/>
        <end position="571"/>
    </location>
</feature>
<keyword evidence="2 8" id="KW-0853">WD repeat</keyword>
<feature type="repeat" description="WD" evidence="8">
    <location>
        <begin position="488"/>
        <end position="529"/>
    </location>
</feature>
<feature type="repeat" description="WD" evidence="8">
    <location>
        <begin position="304"/>
        <end position="345"/>
    </location>
</feature>
<dbReference type="PROSITE" id="PS00678">
    <property type="entry name" value="WD_REPEATS_1"/>
    <property type="match status" value="3"/>
</dbReference>
<dbReference type="GO" id="GO:0003714">
    <property type="term" value="F:transcription corepressor activity"/>
    <property type="evidence" value="ECO:0007669"/>
    <property type="project" value="InterPro"/>
</dbReference>
<dbReference type="STRING" id="51028.A0A0N4VL19"/>
<feature type="repeat" description="WD" evidence="8">
    <location>
        <begin position="367"/>
        <end position="399"/>
    </location>
</feature>
<dbReference type="InterPro" id="IPR036322">
    <property type="entry name" value="WD40_repeat_dom_sf"/>
</dbReference>
<dbReference type="AlphaFoldDB" id="A0A0N4VL19"/>
<dbReference type="OrthoDB" id="1367865at2759"/>
<evidence type="ECO:0000313" key="10">
    <source>
        <dbReference type="EMBL" id="VDD96114.1"/>
    </source>
</evidence>
<reference evidence="10 11" key="2">
    <citation type="submission" date="2018-10" db="EMBL/GenBank/DDBJ databases">
        <authorList>
            <consortium name="Pathogen Informatics"/>
        </authorList>
    </citation>
    <scope>NUCLEOTIDE SEQUENCE [LARGE SCALE GENOMIC DNA]</scope>
</reference>
<dbReference type="InterPro" id="IPR001680">
    <property type="entry name" value="WD40_rpt"/>
</dbReference>
<dbReference type="PANTHER" id="PTHR22846:SF2">
    <property type="entry name" value="F-BOX-LIKE_WD REPEAT-CONTAINING PROTEIN EBI"/>
    <property type="match status" value="1"/>
</dbReference>
<dbReference type="CDD" id="cd00200">
    <property type="entry name" value="WD40"/>
    <property type="match status" value="1"/>
</dbReference>
<feature type="compositionally biased region" description="Basic and acidic residues" evidence="9">
    <location>
        <begin position="100"/>
        <end position="112"/>
    </location>
</feature>
<evidence type="ECO:0000256" key="7">
    <source>
        <dbReference type="ARBA" id="ARBA00025741"/>
    </source>
</evidence>
<proteinExistence type="inferred from homology"/>
<evidence type="ECO:0000313" key="11">
    <source>
        <dbReference type="Proteomes" id="UP000274131"/>
    </source>
</evidence>
<keyword evidence="5" id="KW-0804">Transcription</keyword>
<feature type="compositionally biased region" description="Low complexity" evidence="9">
    <location>
        <begin position="184"/>
        <end position="200"/>
    </location>
</feature>
<keyword evidence="11" id="KW-1185">Reference proteome</keyword>
<dbReference type="InterPro" id="IPR015943">
    <property type="entry name" value="WD40/YVTN_repeat-like_dom_sf"/>
</dbReference>
<dbReference type="SMART" id="SM00667">
    <property type="entry name" value="LisH"/>
    <property type="match status" value="1"/>
</dbReference>
<dbReference type="InterPro" id="IPR020472">
    <property type="entry name" value="WD40_PAC1"/>
</dbReference>
<keyword evidence="6" id="KW-0539">Nucleus</keyword>
<dbReference type="SUPFAM" id="SSF50978">
    <property type="entry name" value="WD40 repeat-like"/>
    <property type="match status" value="2"/>
</dbReference>
<evidence type="ECO:0000256" key="3">
    <source>
        <dbReference type="ARBA" id="ARBA00022737"/>
    </source>
</evidence>
<dbReference type="GO" id="GO:0000118">
    <property type="term" value="C:histone deacetylase complex"/>
    <property type="evidence" value="ECO:0007669"/>
    <property type="project" value="TreeGrafter"/>
</dbReference>
<dbReference type="WBParaSite" id="EVEC_0001157201-mRNA-1">
    <property type="protein sequence ID" value="EVEC_0001157201-mRNA-1"/>
    <property type="gene ID" value="EVEC_0001157201"/>
</dbReference>
<dbReference type="GO" id="GO:0006357">
    <property type="term" value="P:regulation of transcription by RNA polymerase II"/>
    <property type="evidence" value="ECO:0007669"/>
    <property type="project" value="TreeGrafter"/>
</dbReference>
<dbReference type="Proteomes" id="UP000274131">
    <property type="component" value="Unassembled WGS sequence"/>
</dbReference>
<evidence type="ECO:0000256" key="6">
    <source>
        <dbReference type="ARBA" id="ARBA00023242"/>
    </source>
</evidence>
<dbReference type="FunFam" id="1.20.960.30:FF:000001">
    <property type="entry name" value="F-box-like/WD repeat-containing protein TBL1XR1"/>
    <property type="match status" value="1"/>
</dbReference>
<evidence type="ECO:0000256" key="5">
    <source>
        <dbReference type="ARBA" id="ARBA00023163"/>
    </source>
</evidence>
<organism evidence="12">
    <name type="scientific">Enterobius vermicularis</name>
    <name type="common">Human pinworm</name>
    <dbReference type="NCBI Taxonomy" id="51028"/>
    <lineage>
        <taxon>Eukaryota</taxon>
        <taxon>Metazoa</taxon>
        <taxon>Ecdysozoa</taxon>
        <taxon>Nematoda</taxon>
        <taxon>Chromadorea</taxon>
        <taxon>Rhabditida</taxon>
        <taxon>Spirurina</taxon>
        <taxon>Oxyuridomorpha</taxon>
        <taxon>Oxyuroidea</taxon>
        <taxon>Oxyuridae</taxon>
        <taxon>Enterobius</taxon>
    </lineage>
</organism>
<evidence type="ECO:0000256" key="4">
    <source>
        <dbReference type="ARBA" id="ARBA00023015"/>
    </source>
</evidence>
<feature type="repeat" description="WD" evidence="8">
    <location>
        <begin position="572"/>
        <end position="613"/>
    </location>
</feature>
<evidence type="ECO:0000256" key="9">
    <source>
        <dbReference type="SAM" id="MobiDB-lite"/>
    </source>
</evidence>
<gene>
    <name evidence="10" type="ORF">EVEC_LOCUS10865</name>
</gene>
<dbReference type="Pfam" id="PF00400">
    <property type="entry name" value="WD40"/>
    <property type="match status" value="5"/>
</dbReference>
<feature type="compositionally biased region" description="Basic and acidic residues" evidence="9">
    <location>
        <begin position="122"/>
        <end position="132"/>
    </location>
</feature>
<comment type="subcellular location">
    <subcellularLocation>
        <location evidence="1">Nucleus</location>
    </subcellularLocation>
</comment>
<name>A0A0N4VL19_ENTVE</name>
<dbReference type="PROSITE" id="PS50294">
    <property type="entry name" value="WD_REPEATS_REGION"/>
    <property type="match status" value="4"/>
</dbReference>
<sequence>MSFSSDDINYLIYRYLHESGFEHSAFTFASESRVLESGIAGSDIPMGALINVVQKGIFYTEAELCSIASTSAAGDARSDKPVMDNLTLLEAVLNDLSATKEREKASGEDSKASKSVSVVNSNEKHMQQVRDREMREIHQERRNGPGASKEEDSIPITQCSFNAPVASGSSSNAAGFSGMNNLNNQMASSSANSHHSLPSSTNQNYRQHQVFTGNHQIKVERERESRDRVVNNGQVGKLKIAAEYRATHANGRSRRTHFRNINGTPMELDGVSIGRMKNGNGTYASSLPMESKPYEISKEKIRRLEGHESEVFVCSWNPVNDLIATGSGDSTVKIWNTRGSDLSSTTSQTIISTVKTLKHTFAASISEKNNIKDVTSIDWNCNGDLLATGCYDGRARVWKQDGDLICVLAAHQGPIFALKWSEKGDKILSAGTTIVWNADRGIEMQRFQLHSSSALDIDWISDDTFASCSTDKQIFVCKLGCDKALMTYSGHTNEINAIKYDVHSQLLASCSDDMTLKIWSLHSDKWVYNFDSHEKEIYTIRWSPLGYVVASASVDQTVRLWDARDGKCLQTLVRHTEPVYSVNFSPDGTYVASGSFDRSVCIWDVKTGSIVQTYTGDLSDGGVFEVAWNCRGDKVAASTSGGTVIILDVRHLKRSL</sequence>
<dbReference type="PRINTS" id="PR00320">
    <property type="entry name" value="GPROTEINBRPT"/>
</dbReference>
<dbReference type="PROSITE" id="PS50896">
    <property type="entry name" value="LISH"/>
    <property type="match status" value="1"/>
</dbReference>
<dbReference type="EMBL" id="UXUI01011290">
    <property type="protein sequence ID" value="VDD96114.1"/>
    <property type="molecule type" value="Genomic_DNA"/>
</dbReference>